<gene>
    <name evidence="9" type="ORF">NKI27_18655</name>
</gene>
<dbReference type="SUPFAM" id="SSF54534">
    <property type="entry name" value="FKBP-like"/>
    <property type="match status" value="1"/>
</dbReference>
<proteinExistence type="inferred from homology"/>
<feature type="coiled-coil region" evidence="7">
    <location>
        <begin position="58"/>
        <end position="89"/>
    </location>
</feature>
<evidence type="ECO:0000256" key="6">
    <source>
        <dbReference type="RuleBase" id="RU003915"/>
    </source>
</evidence>
<dbReference type="Pfam" id="PF00254">
    <property type="entry name" value="FKBP_C"/>
    <property type="match status" value="1"/>
</dbReference>
<keyword evidence="7" id="KW-0175">Coiled coil</keyword>
<dbReference type="InterPro" id="IPR036944">
    <property type="entry name" value="PPIase_FKBP_N_sf"/>
</dbReference>
<reference evidence="9" key="1">
    <citation type="submission" date="2022-06" db="EMBL/GenBank/DDBJ databases">
        <title>Alkalimarinus sp. nov., isolated from gut of a Alitta virens.</title>
        <authorList>
            <person name="Yang A.I."/>
            <person name="Shin N.-R."/>
        </authorList>
    </citation>
    <scope>NUCLEOTIDE SEQUENCE</scope>
    <source>
        <strain evidence="9">A2M4</strain>
    </source>
</reference>
<comment type="catalytic activity">
    <reaction evidence="1 5 6">
        <text>[protein]-peptidylproline (omega=180) = [protein]-peptidylproline (omega=0)</text>
        <dbReference type="Rhea" id="RHEA:16237"/>
        <dbReference type="Rhea" id="RHEA-COMP:10747"/>
        <dbReference type="Rhea" id="RHEA-COMP:10748"/>
        <dbReference type="ChEBI" id="CHEBI:83833"/>
        <dbReference type="ChEBI" id="CHEBI:83834"/>
        <dbReference type="EC" id="5.2.1.8"/>
    </reaction>
</comment>
<evidence type="ECO:0000256" key="5">
    <source>
        <dbReference type="PROSITE-ProRule" id="PRU00277"/>
    </source>
</evidence>
<evidence type="ECO:0000256" key="2">
    <source>
        <dbReference type="ARBA" id="ARBA00006577"/>
    </source>
</evidence>
<dbReference type="Pfam" id="PF01346">
    <property type="entry name" value="FKBP_N"/>
    <property type="match status" value="1"/>
</dbReference>
<feature type="domain" description="PPIase FKBP-type" evidence="8">
    <location>
        <begin position="123"/>
        <end position="209"/>
    </location>
</feature>
<protein>
    <recommendedName>
        <fullName evidence="6">Peptidyl-prolyl cis-trans isomerase</fullName>
        <ecNumber evidence="6">5.2.1.8</ecNumber>
    </recommendedName>
</protein>
<dbReference type="PROSITE" id="PS50059">
    <property type="entry name" value="FKBP_PPIASE"/>
    <property type="match status" value="1"/>
</dbReference>
<dbReference type="Gene3D" id="3.10.50.40">
    <property type="match status" value="1"/>
</dbReference>
<evidence type="ECO:0000256" key="1">
    <source>
        <dbReference type="ARBA" id="ARBA00000971"/>
    </source>
</evidence>
<evidence type="ECO:0000256" key="7">
    <source>
        <dbReference type="SAM" id="Coils"/>
    </source>
</evidence>
<dbReference type="InterPro" id="IPR046357">
    <property type="entry name" value="PPIase_dom_sf"/>
</dbReference>
<dbReference type="EC" id="5.2.1.8" evidence="6"/>
<sequence>MTDKSDIKLDSYEQKVSYGFGWQFGRQLHKNNFEGLDINAVMTAIKQCYEGQPSLLNDKELDKAYDAVKDKMKQAKAEHAKNLKTLNQQFLEENAKREGVKVTASGLQYEILEAGTGPTPIANSVVRTHYHGSFINGQVFDSSVTRNEPAEFALNEVIPGWSEALQMMPVGSKWRIAVPSNIGYGEAGSPPVIPGDSALVFEISLLAVVE</sequence>
<evidence type="ECO:0000256" key="3">
    <source>
        <dbReference type="ARBA" id="ARBA00023110"/>
    </source>
</evidence>
<comment type="similarity">
    <text evidence="2 6">Belongs to the FKBP-type PPIase family.</text>
</comment>
<dbReference type="InterPro" id="IPR000774">
    <property type="entry name" value="PPIase_FKBP_N"/>
</dbReference>
<keyword evidence="4 5" id="KW-0413">Isomerase</keyword>
<evidence type="ECO:0000313" key="10">
    <source>
        <dbReference type="Proteomes" id="UP001163739"/>
    </source>
</evidence>
<organism evidence="9 10">
    <name type="scientific">Alkalimarinus alittae</name>
    <dbReference type="NCBI Taxonomy" id="2961619"/>
    <lineage>
        <taxon>Bacteria</taxon>
        <taxon>Pseudomonadati</taxon>
        <taxon>Pseudomonadota</taxon>
        <taxon>Gammaproteobacteria</taxon>
        <taxon>Alteromonadales</taxon>
        <taxon>Alteromonadaceae</taxon>
        <taxon>Alkalimarinus</taxon>
    </lineage>
</organism>
<dbReference type="GO" id="GO:0016853">
    <property type="term" value="F:isomerase activity"/>
    <property type="evidence" value="ECO:0007669"/>
    <property type="project" value="UniProtKB-KW"/>
</dbReference>
<dbReference type="Gene3D" id="1.10.287.460">
    <property type="entry name" value="Peptidyl-prolyl cis-trans isomerase, FKBP-type, N-terminal domain"/>
    <property type="match status" value="1"/>
</dbReference>
<evidence type="ECO:0000313" key="9">
    <source>
        <dbReference type="EMBL" id="UZE96042.1"/>
    </source>
</evidence>
<evidence type="ECO:0000259" key="8">
    <source>
        <dbReference type="PROSITE" id="PS50059"/>
    </source>
</evidence>
<dbReference type="Proteomes" id="UP001163739">
    <property type="component" value="Chromosome"/>
</dbReference>
<keyword evidence="10" id="KW-1185">Reference proteome</keyword>
<dbReference type="EMBL" id="CP100390">
    <property type="protein sequence ID" value="UZE96042.1"/>
    <property type="molecule type" value="Genomic_DNA"/>
</dbReference>
<keyword evidence="3 5" id="KW-0697">Rotamase</keyword>
<accession>A0ABY6N1Q3</accession>
<dbReference type="InterPro" id="IPR001179">
    <property type="entry name" value="PPIase_FKBP_dom"/>
</dbReference>
<dbReference type="PANTHER" id="PTHR43811">
    <property type="entry name" value="FKBP-TYPE PEPTIDYL-PROLYL CIS-TRANS ISOMERASE FKPA"/>
    <property type="match status" value="1"/>
</dbReference>
<dbReference type="RefSeq" id="WP_265047527.1">
    <property type="nucleotide sequence ID" value="NZ_CP100390.1"/>
</dbReference>
<name>A0ABY6N1Q3_9ALTE</name>
<dbReference type="PANTHER" id="PTHR43811:SF23">
    <property type="entry name" value="FKBP-TYPE 22 KDA PEPTIDYL-PROLYL CIS-TRANS ISOMERASE"/>
    <property type="match status" value="1"/>
</dbReference>
<evidence type="ECO:0000256" key="4">
    <source>
        <dbReference type="ARBA" id="ARBA00023235"/>
    </source>
</evidence>